<accession>A0A2N9VT77</accession>
<dbReference type="GO" id="GO:0006970">
    <property type="term" value="P:response to osmotic stress"/>
    <property type="evidence" value="ECO:0007669"/>
    <property type="project" value="UniProtKB-ARBA"/>
</dbReference>
<keyword evidence="9" id="KW-1003">Cell membrane</keyword>
<keyword evidence="3 9" id="KW-0547">Nucleotide-binding</keyword>
<keyword evidence="9" id="KW-0997">Cell inner membrane</keyword>
<comment type="subcellular location">
    <subcellularLocation>
        <location evidence="9">Cell inner membrane</location>
        <topology evidence="9">Peripheral membrane protein</topology>
    </subcellularLocation>
</comment>
<dbReference type="InterPro" id="IPR000644">
    <property type="entry name" value="CBS_dom"/>
</dbReference>
<evidence type="ECO:0000256" key="2">
    <source>
        <dbReference type="ARBA" id="ARBA00022448"/>
    </source>
</evidence>
<dbReference type="SUPFAM" id="SSF54631">
    <property type="entry name" value="CBS-domain pair"/>
    <property type="match status" value="1"/>
</dbReference>
<feature type="domain" description="ABC transporter" evidence="10">
    <location>
        <begin position="26"/>
        <end position="262"/>
    </location>
</feature>
<reference evidence="13" key="1">
    <citation type="journal article" date="2017" name="Int J Environ Stud">
        <title>Does the Miocene-Pliocene relict legume Oxytropis triphylla form nitrogen-fixing nodules with a combination of bacterial strains?</title>
        <authorList>
            <person name="Safronova V."/>
            <person name="Belimov A."/>
            <person name="Sazanova A."/>
            <person name="Kuznetsova I."/>
            <person name="Popova J."/>
            <person name="Andronov E."/>
            <person name="Verkhozina A."/>
            <person name="Tikhonovich I."/>
        </authorList>
    </citation>
    <scope>NUCLEOTIDE SEQUENCE [LARGE SCALE GENOMIC DNA]</scope>
    <source>
        <strain evidence="13">Tri-38</strain>
    </source>
</reference>
<evidence type="ECO:0000256" key="7">
    <source>
        <dbReference type="ARBA" id="ARBA00061968"/>
    </source>
</evidence>
<dbReference type="GO" id="GO:0015418">
    <property type="term" value="F:ABC-type quaternary ammonium compound transporting activity"/>
    <property type="evidence" value="ECO:0007669"/>
    <property type="project" value="UniProtKB-EC"/>
</dbReference>
<proteinExistence type="inferred from homology"/>
<evidence type="ECO:0000256" key="5">
    <source>
        <dbReference type="ARBA" id="ARBA00022970"/>
    </source>
</evidence>
<dbReference type="PANTHER" id="PTHR43869:SF1">
    <property type="entry name" value="GLYCINE BETAINE_PROLINE BETAINE TRANSPORT SYSTEM ATP-BINDING PROTEIN PROV"/>
    <property type="match status" value="1"/>
</dbReference>
<evidence type="ECO:0000259" key="10">
    <source>
        <dbReference type="PROSITE" id="PS50893"/>
    </source>
</evidence>
<dbReference type="PROSITE" id="PS51371">
    <property type="entry name" value="CBS"/>
    <property type="match status" value="1"/>
</dbReference>
<dbReference type="Pfam" id="PF00571">
    <property type="entry name" value="CBS"/>
    <property type="match status" value="1"/>
</dbReference>
<dbReference type="KEGG" id="pht:BLM14_27245"/>
<dbReference type="PROSITE" id="PS00211">
    <property type="entry name" value="ABC_TRANSPORTER_1"/>
    <property type="match status" value="1"/>
</dbReference>
<evidence type="ECO:0000256" key="4">
    <source>
        <dbReference type="ARBA" id="ARBA00022840"/>
    </source>
</evidence>
<dbReference type="GO" id="GO:0016887">
    <property type="term" value="F:ATP hydrolysis activity"/>
    <property type="evidence" value="ECO:0007669"/>
    <property type="project" value="UniProtKB-UniRule"/>
</dbReference>
<keyword evidence="13" id="KW-1185">Reference proteome</keyword>
<evidence type="ECO:0000256" key="6">
    <source>
        <dbReference type="ARBA" id="ARBA00051811"/>
    </source>
</evidence>
<dbReference type="InterPro" id="IPR017871">
    <property type="entry name" value="ABC_transporter-like_CS"/>
</dbReference>
<dbReference type="InterPro" id="IPR051921">
    <property type="entry name" value="ABC_osmolyte_uptake_ATP-bind"/>
</dbReference>
<evidence type="ECO:0000256" key="1">
    <source>
        <dbReference type="ARBA" id="ARBA00005417"/>
    </source>
</evidence>
<protein>
    <recommendedName>
        <fullName evidence="9">Quaternary amine transport ATP-binding protein</fullName>
        <ecNumber evidence="9">7.6.2.9</ecNumber>
    </recommendedName>
</protein>
<dbReference type="PANTHER" id="PTHR43869">
    <property type="entry name" value="GLYCINE BETAINE/PROLINE BETAINE TRANSPORT SYSTEM ATP-BINDING PROTEIN PROV"/>
    <property type="match status" value="1"/>
</dbReference>
<comment type="subunit">
    <text evidence="7">The complex is probably composed of two ATP-binding proteins (TmoW), two transmembrane proteins (TmoV) and a solute-binding protein (TmoX).</text>
</comment>
<feature type="domain" description="CBS" evidence="11">
    <location>
        <begin position="332"/>
        <end position="388"/>
    </location>
</feature>
<dbReference type="Proteomes" id="UP000232163">
    <property type="component" value="Unassembled WGS sequence"/>
</dbReference>
<dbReference type="FunFam" id="3.40.50.300:FF:000201">
    <property type="entry name" value="Glycine betaine/L-proline ABC transporter ATP-binding protein"/>
    <property type="match status" value="1"/>
</dbReference>
<dbReference type="CDD" id="cd03294">
    <property type="entry name" value="ABC_Pro_Gly_Betaine"/>
    <property type="match status" value="1"/>
</dbReference>
<comment type="caution">
    <text evidence="12">The sequence shown here is derived from an EMBL/GenBank/DDBJ whole genome shotgun (WGS) entry which is preliminary data.</text>
</comment>
<evidence type="ECO:0000256" key="3">
    <source>
        <dbReference type="ARBA" id="ARBA00022741"/>
    </source>
</evidence>
<dbReference type="InterPro" id="IPR003593">
    <property type="entry name" value="AAA+_ATPase"/>
</dbReference>
<dbReference type="Pfam" id="PF00005">
    <property type="entry name" value="ABC_tran"/>
    <property type="match status" value="1"/>
</dbReference>
<dbReference type="NCBIfam" id="TIGR01186">
    <property type="entry name" value="proV"/>
    <property type="match status" value="1"/>
</dbReference>
<dbReference type="InterPro" id="IPR005892">
    <property type="entry name" value="Gly-betaine_transp_ATP-bd"/>
</dbReference>
<evidence type="ECO:0000259" key="11">
    <source>
        <dbReference type="PROSITE" id="PS51371"/>
    </source>
</evidence>
<dbReference type="AlphaFoldDB" id="A0A2N9VT77"/>
<evidence type="ECO:0000256" key="8">
    <source>
        <dbReference type="PROSITE-ProRule" id="PRU00703"/>
    </source>
</evidence>
<dbReference type="PROSITE" id="PS50893">
    <property type="entry name" value="ABC_TRANSPORTER_2"/>
    <property type="match status" value="1"/>
</dbReference>
<dbReference type="InterPro" id="IPR027417">
    <property type="entry name" value="P-loop_NTPase"/>
</dbReference>
<keyword evidence="9" id="KW-0472">Membrane</keyword>
<keyword evidence="4 9" id="KW-0067">ATP-binding</keyword>
<keyword evidence="2 9" id="KW-0813">Transport</keyword>
<dbReference type="SMART" id="SM00116">
    <property type="entry name" value="CBS"/>
    <property type="match status" value="1"/>
</dbReference>
<comment type="similarity">
    <text evidence="1 9">Belongs to the ABC transporter superfamily.</text>
</comment>
<evidence type="ECO:0000313" key="13">
    <source>
        <dbReference type="Proteomes" id="UP000232163"/>
    </source>
</evidence>
<comment type="catalytic activity">
    <reaction evidence="6">
        <text>a quaternary ammonium(out) + ATP + H2O = a quaternary ammonium(in) + ADP + phosphate + H(+)</text>
        <dbReference type="Rhea" id="RHEA:11036"/>
        <dbReference type="ChEBI" id="CHEBI:15377"/>
        <dbReference type="ChEBI" id="CHEBI:15378"/>
        <dbReference type="ChEBI" id="CHEBI:30616"/>
        <dbReference type="ChEBI" id="CHEBI:35267"/>
        <dbReference type="ChEBI" id="CHEBI:43474"/>
        <dbReference type="ChEBI" id="CHEBI:456216"/>
        <dbReference type="EC" id="7.6.2.9"/>
    </reaction>
    <physiologicalReaction direction="left-to-right" evidence="6">
        <dbReference type="Rhea" id="RHEA:11037"/>
    </physiologicalReaction>
</comment>
<dbReference type="GO" id="GO:0005524">
    <property type="term" value="F:ATP binding"/>
    <property type="evidence" value="ECO:0007669"/>
    <property type="project" value="UniProtKB-UniRule"/>
</dbReference>
<organism evidence="12 13">
    <name type="scientific">Phyllobacterium zundukense</name>
    <dbReference type="NCBI Taxonomy" id="1867719"/>
    <lineage>
        <taxon>Bacteria</taxon>
        <taxon>Pseudomonadati</taxon>
        <taxon>Pseudomonadota</taxon>
        <taxon>Alphaproteobacteria</taxon>
        <taxon>Hyphomicrobiales</taxon>
        <taxon>Phyllobacteriaceae</taxon>
        <taxon>Phyllobacterium</taxon>
    </lineage>
</organism>
<dbReference type="InterPro" id="IPR003439">
    <property type="entry name" value="ABC_transporter-like_ATP-bd"/>
</dbReference>
<sequence>MAEIRLDCRGLWKVFGPRPRKFLDDLRHANGSQLADHHVAVRDTSLQVRDGEKFVVMGLSGSGKSTLVRCLTRLIEPTAGEVRLDGEDLIQMSQQQLSAVRREKFAMVFQHFGLLPHRTVVDNVGFGLEIRGVPSRARRERAFEVISRVGLEGWGERHVSELSGGMQQRVGLARALAVDPSIIIFDEPFSALDPLIRRQMQDELLGLQDVMQRTIVFITHDFLEAVKIGDRIAIMRNGEIVQVGTGEEIVARPADEYVAKFIQDVPRSKVIRVRSVMNTKLPTLCQGQLKDAPVTAEIQGSRTPVFVVDDKGRFSGAFDLATAESPATADAAVRQVASVRPDARLEELFSLFAVFDGPIPVVDDEGRLLGGVERQEVMRALAENNLEENVDKTM</sequence>
<keyword evidence="8" id="KW-0129">CBS domain</keyword>
<dbReference type="EC" id="7.6.2.9" evidence="9"/>
<dbReference type="EMBL" id="MZMT01000050">
    <property type="protein sequence ID" value="PIO42695.1"/>
    <property type="molecule type" value="Genomic_DNA"/>
</dbReference>
<name>A0A2N9VT77_9HYPH</name>
<dbReference type="RefSeq" id="WP_100003281.1">
    <property type="nucleotide sequence ID" value="NZ_CP017943.1"/>
</dbReference>
<keyword evidence="5" id="KW-0029">Amino-acid transport</keyword>
<dbReference type="SUPFAM" id="SSF52540">
    <property type="entry name" value="P-loop containing nucleoside triphosphate hydrolases"/>
    <property type="match status" value="1"/>
</dbReference>
<dbReference type="GO" id="GO:0031460">
    <property type="term" value="P:glycine betaine transport"/>
    <property type="evidence" value="ECO:0007669"/>
    <property type="project" value="InterPro"/>
</dbReference>
<dbReference type="OrthoDB" id="9802264at2"/>
<gene>
    <name evidence="12" type="ORF">B5P45_22315</name>
</gene>
<comment type="subunit">
    <text evidence="9">The complex is probably composed of two ATP-binding proteins, two transmembrane proteins and a solute-binding protein.</text>
</comment>
<dbReference type="Gene3D" id="3.10.580.10">
    <property type="entry name" value="CBS-domain"/>
    <property type="match status" value="1"/>
</dbReference>
<dbReference type="SMART" id="SM00382">
    <property type="entry name" value="AAA"/>
    <property type="match status" value="1"/>
</dbReference>
<dbReference type="InterPro" id="IPR046342">
    <property type="entry name" value="CBS_dom_sf"/>
</dbReference>
<dbReference type="GO" id="GO:0005886">
    <property type="term" value="C:plasma membrane"/>
    <property type="evidence" value="ECO:0007669"/>
    <property type="project" value="UniProtKB-SubCell"/>
</dbReference>
<evidence type="ECO:0000256" key="9">
    <source>
        <dbReference type="RuleBase" id="RU369116"/>
    </source>
</evidence>
<evidence type="ECO:0000313" key="12">
    <source>
        <dbReference type="EMBL" id="PIO42695.1"/>
    </source>
</evidence>
<dbReference type="Gene3D" id="3.40.50.300">
    <property type="entry name" value="P-loop containing nucleotide triphosphate hydrolases"/>
    <property type="match status" value="1"/>
</dbReference>
<dbReference type="GO" id="GO:0006865">
    <property type="term" value="P:amino acid transport"/>
    <property type="evidence" value="ECO:0007669"/>
    <property type="project" value="UniProtKB-UniRule"/>
</dbReference>